<accession>A0A6A5ZVD4</accession>
<reference evidence="3" key="1">
    <citation type="journal article" date="2020" name="Stud. Mycol.">
        <title>101 Dothideomycetes genomes: a test case for predicting lifestyles and emergence of pathogens.</title>
        <authorList>
            <person name="Haridas S."/>
            <person name="Albert R."/>
            <person name="Binder M."/>
            <person name="Bloem J."/>
            <person name="Labutti K."/>
            <person name="Salamov A."/>
            <person name="Andreopoulos B."/>
            <person name="Baker S."/>
            <person name="Barry K."/>
            <person name="Bills G."/>
            <person name="Bluhm B."/>
            <person name="Cannon C."/>
            <person name="Castanera R."/>
            <person name="Culley D."/>
            <person name="Daum C."/>
            <person name="Ezra D."/>
            <person name="Gonzalez J."/>
            <person name="Henrissat B."/>
            <person name="Kuo A."/>
            <person name="Liang C."/>
            <person name="Lipzen A."/>
            <person name="Lutzoni F."/>
            <person name="Magnuson J."/>
            <person name="Mondo S."/>
            <person name="Nolan M."/>
            <person name="Ohm R."/>
            <person name="Pangilinan J."/>
            <person name="Park H.-J."/>
            <person name="Ramirez L."/>
            <person name="Alfaro M."/>
            <person name="Sun H."/>
            <person name="Tritt A."/>
            <person name="Yoshinaga Y."/>
            <person name="Zwiers L.-H."/>
            <person name="Turgeon B."/>
            <person name="Goodwin S."/>
            <person name="Spatafora J."/>
            <person name="Crous P."/>
            <person name="Grigoriev I."/>
        </authorList>
    </citation>
    <scope>NUCLEOTIDE SEQUENCE</scope>
    <source>
        <strain evidence="3">CBS 627.86</strain>
    </source>
</reference>
<organism evidence="3 4">
    <name type="scientific">Lophiotrema nucula</name>
    <dbReference type="NCBI Taxonomy" id="690887"/>
    <lineage>
        <taxon>Eukaryota</taxon>
        <taxon>Fungi</taxon>
        <taxon>Dikarya</taxon>
        <taxon>Ascomycota</taxon>
        <taxon>Pezizomycotina</taxon>
        <taxon>Dothideomycetes</taxon>
        <taxon>Pleosporomycetidae</taxon>
        <taxon>Pleosporales</taxon>
        <taxon>Lophiotremataceae</taxon>
        <taxon>Lophiotrema</taxon>
    </lineage>
</organism>
<evidence type="ECO:0000313" key="3">
    <source>
        <dbReference type="EMBL" id="KAF2122843.1"/>
    </source>
</evidence>
<keyword evidence="4" id="KW-1185">Reference proteome</keyword>
<evidence type="ECO:0000313" key="4">
    <source>
        <dbReference type="Proteomes" id="UP000799770"/>
    </source>
</evidence>
<evidence type="ECO:0000259" key="2">
    <source>
        <dbReference type="Pfam" id="PF24476"/>
    </source>
</evidence>
<dbReference type="Proteomes" id="UP000799770">
    <property type="component" value="Unassembled WGS sequence"/>
</dbReference>
<dbReference type="AlphaFoldDB" id="A0A6A5ZVD4"/>
<feature type="region of interest" description="Disordered" evidence="1">
    <location>
        <begin position="352"/>
        <end position="371"/>
    </location>
</feature>
<protein>
    <recommendedName>
        <fullName evidence="2">DUF7580 domain-containing protein</fullName>
    </recommendedName>
</protein>
<dbReference type="PANTHER" id="PTHR35186">
    <property type="entry name" value="ANK_REP_REGION DOMAIN-CONTAINING PROTEIN"/>
    <property type="match status" value="1"/>
</dbReference>
<feature type="domain" description="DUF7580" evidence="2">
    <location>
        <begin position="372"/>
        <end position="634"/>
    </location>
</feature>
<dbReference type="EMBL" id="ML977310">
    <property type="protein sequence ID" value="KAF2122843.1"/>
    <property type="molecule type" value="Genomic_DNA"/>
</dbReference>
<feature type="compositionally biased region" description="Low complexity" evidence="1">
    <location>
        <begin position="329"/>
        <end position="340"/>
    </location>
</feature>
<dbReference type="Pfam" id="PF24476">
    <property type="entry name" value="DUF7580"/>
    <property type="match status" value="1"/>
</dbReference>
<dbReference type="OrthoDB" id="5331891at2759"/>
<gene>
    <name evidence="3" type="ORF">BDV96DRAFT_593328</name>
</gene>
<dbReference type="PANTHER" id="PTHR35186:SF4">
    <property type="entry name" value="PRION-INHIBITION AND PROPAGATION HELO DOMAIN-CONTAINING PROTEIN"/>
    <property type="match status" value="1"/>
</dbReference>
<name>A0A6A5ZVD4_9PLEO</name>
<sequence length="643" mass="71024">MSGIEIAGLALGAIPVLLETIKSYQDVYDKIQTFKKATKQFQIIDAQLQVCRLNFRNECCLILDLVLHDREVSNAMVKDASHVSWHSTTTQQRLDDLLRDHADACATIVSDTYASIQRLRARLLKFQISSSAPSRTLQRARNSATFTMEKSRFERDLSELRKRNADLSLLRTQLTAMQSRPKASFRSIDAPILGQVQNIRNASSMLYETLKTSWSCSNQRNVQHSVKLCVDARPSSIANSVNLDIAITCDSDESSLETQSPLAWVMVQSDNLDLPSTPIPPQKLDSLVQAFEKSFKDQLGRQDSSSHMAVAQNFATRQRSVQRDSGNKSSPPDDSSHQSSTVQLCLPRAVSSDSLPVPKSHTETTSASHTSNGTDICKVANACSFLQKALHDCRSSAKPYCLGYLKSRTDSTYLFYPPVTPGIVNTALAGPAVDHITTLISLIECSDRGSSDLIHQCQLALKISKSVLQFHGTPWLRSTWKLHDLSIFGSELSDESLLTLHLSTYFESSATGVALLGQGSPAMDKLFSQSNAASAANSCLARLCPGIYNEALFSLGVALLEIAHWQPLRSMAENDANDFFTAHRLVRGRPPLGPKYRKVVERCLRCDFGVSSESLEDLELQQAVWAKVVLPLEALIRDISQEE</sequence>
<proteinExistence type="predicted"/>
<evidence type="ECO:0000256" key="1">
    <source>
        <dbReference type="SAM" id="MobiDB-lite"/>
    </source>
</evidence>
<dbReference type="InterPro" id="IPR056002">
    <property type="entry name" value="DUF7580"/>
</dbReference>
<feature type="region of interest" description="Disordered" evidence="1">
    <location>
        <begin position="315"/>
        <end position="342"/>
    </location>
</feature>